<dbReference type="Proteomes" id="UP000273809">
    <property type="component" value="Chromosome"/>
</dbReference>
<gene>
    <name evidence="1" type="ORF">ACRYA_1950</name>
</gene>
<evidence type="ECO:0000313" key="2">
    <source>
        <dbReference type="Proteomes" id="UP000273809"/>
    </source>
</evidence>
<organism evidence="1 2">
    <name type="scientific">Aliarcobacter cryaerophilus ATCC 43158</name>
    <dbReference type="NCBI Taxonomy" id="1032070"/>
    <lineage>
        <taxon>Bacteria</taxon>
        <taxon>Pseudomonadati</taxon>
        <taxon>Campylobacterota</taxon>
        <taxon>Epsilonproteobacteria</taxon>
        <taxon>Campylobacterales</taxon>
        <taxon>Arcobacteraceae</taxon>
        <taxon>Aliarcobacter</taxon>
    </lineage>
</organism>
<protein>
    <recommendedName>
        <fullName evidence="3">Helix-turn-helix domain-containing protein</fullName>
    </recommendedName>
</protein>
<dbReference type="RefSeq" id="WP_105917875.1">
    <property type="nucleotide sequence ID" value="NZ_CP021072.1"/>
</dbReference>
<dbReference type="SUPFAM" id="SSF46955">
    <property type="entry name" value="Putative DNA-binding domain"/>
    <property type="match status" value="1"/>
</dbReference>
<sequence>MSANIYMSSDIQKFMRAGQVAQYLGIGVSTVWAYSKQGRITAKKLSQGVTVFSIDEIKREFGLEDIINKSNQESNIDN</sequence>
<name>A0AAD0X9U8_9BACT</name>
<evidence type="ECO:0000313" key="1">
    <source>
        <dbReference type="EMBL" id="AYJ81039.1"/>
    </source>
</evidence>
<dbReference type="Gene3D" id="1.10.1660.10">
    <property type="match status" value="1"/>
</dbReference>
<proteinExistence type="predicted"/>
<dbReference type="EMBL" id="CP032823">
    <property type="protein sequence ID" value="AYJ81039.1"/>
    <property type="molecule type" value="Genomic_DNA"/>
</dbReference>
<accession>A0AAD0X9U8</accession>
<evidence type="ECO:0008006" key="3">
    <source>
        <dbReference type="Google" id="ProtNLM"/>
    </source>
</evidence>
<dbReference type="GeneID" id="63554693"/>
<reference evidence="1 2" key="1">
    <citation type="submission" date="2018-10" db="EMBL/GenBank/DDBJ databases">
        <title>Complete genome sequences of Arcobacter cryaerophilus strains ATCC 43158 and ATCC 49615.</title>
        <authorList>
            <person name="Miller W.G."/>
            <person name="Yee E."/>
            <person name="Bono J.L."/>
        </authorList>
    </citation>
    <scope>NUCLEOTIDE SEQUENCE [LARGE SCALE GENOMIC DNA]</scope>
    <source>
        <strain evidence="1 2">ATCC 43158</strain>
    </source>
</reference>
<dbReference type="KEGG" id="acre:ACRYA_1950"/>
<dbReference type="InterPro" id="IPR009061">
    <property type="entry name" value="DNA-bd_dom_put_sf"/>
</dbReference>
<dbReference type="AlphaFoldDB" id="A0AAD0X9U8"/>